<dbReference type="Proteomes" id="UP000029846">
    <property type="component" value="Unassembled WGS sequence"/>
</dbReference>
<dbReference type="eggNOG" id="COG3293">
    <property type="taxonomic scope" value="Bacteria"/>
</dbReference>
<gene>
    <name evidence="1" type="ORF">IT41_03995</name>
</gene>
<reference evidence="1 2" key="1">
    <citation type="submission" date="2014-09" db="EMBL/GenBank/DDBJ databases">
        <authorList>
            <person name="McGinnis J.M."/>
            <person name="Wolfgang W.J."/>
        </authorList>
    </citation>
    <scope>NUCLEOTIDE SEQUENCE [LARGE SCALE GENOMIC DNA]</scope>
    <source>
        <strain evidence="1 2">JCM 14014</strain>
    </source>
</reference>
<reference evidence="1 2" key="2">
    <citation type="submission" date="2014-10" db="EMBL/GenBank/DDBJ databases">
        <title>Paracoccus sanguinis sp. nov., isolated from clinical specimens of New York State patients.</title>
        <authorList>
            <person name="Mingle L.A."/>
            <person name="Cole J.A."/>
            <person name="Lapierre P."/>
            <person name="Musser K.A."/>
        </authorList>
    </citation>
    <scope>NUCLEOTIDE SEQUENCE [LARGE SCALE GENOMIC DNA]</scope>
    <source>
        <strain evidence="1 2">JCM 14014</strain>
    </source>
</reference>
<keyword evidence="2" id="KW-1185">Reference proteome</keyword>
<dbReference type="AlphaFoldDB" id="A0A099F6G3"/>
<sequence>MAHEAKGNRQRIIDIHGPVGTRLQQALCGKAIRKIKRDYDRHVYRWRHLIEKFFAKIKEFRAIATRCEKTTCSYAANWHLAATMIASR</sequence>
<proteinExistence type="predicted"/>
<dbReference type="EMBL" id="JRKN01000004">
    <property type="protein sequence ID" value="KGJ05841.1"/>
    <property type="molecule type" value="Genomic_DNA"/>
</dbReference>
<protein>
    <submittedName>
        <fullName evidence="1">Uncharacterized protein</fullName>
    </submittedName>
</protein>
<name>A0A099F6G3_9RHOB</name>
<comment type="caution">
    <text evidence="1">The sequence shown here is derived from an EMBL/GenBank/DDBJ whole genome shotgun (WGS) entry which is preliminary data.</text>
</comment>
<evidence type="ECO:0000313" key="1">
    <source>
        <dbReference type="EMBL" id="KGJ05841.1"/>
    </source>
</evidence>
<organism evidence="1 2">
    <name type="scientific">Paracoccus halophilus</name>
    <dbReference type="NCBI Taxonomy" id="376733"/>
    <lineage>
        <taxon>Bacteria</taxon>
        <taxon>Pseudomonadati</taxon>
        <taxon>Pseudomonadota</taxon>
        <taxon>Alphaproteobacteria</taxon>
        <taxon>Rhodobacterales</taxon>
        <taxon>Paracoccaceae</taxon>
        <taxon>Paracoccus</taxon>
    </lineage>
</organism>
<accession>A0A099F6G3</accession>
<evidence type="ECO:0000313" key="2">
    <source>
        <dbReference type="Proteomes" id="UP000029846"/>
    </source>
</evidence>